<organism evidence="2 3">
    <name type="scientific">Faecalitalea cylindroides ATCC 27803</name>
    <dbReference type="NCBI Taxonomy" id="649755"/>
    <lineage>
        <taxon>Bacteria</taxon>
        <taxon>Bacillati</taxon>
        <taxon>Bacillota</taxon>
        <taxon>Erysipelotrichia</taxon>
        <taxon>Erysipelotrichales</taxon>
        <taxon>Erysipelotrichaceae</taxon>
        <taxon>Faecalitalea</taxon>
    </lineage>
</organism>
<keyword evidence="1" id="KW-0812">Transmembrane</keyword>
<keyword evidence="1" id="KW-0472">Membrane</keyword>
<comment type="caution">
    <text evidence="2">The sequence shown here is derived from an EMBL/GenBank/DDBJ whole genome shotgun (WGS) entry which is preliminary data.</text>
</comment>
<keyword evidence="1" id="KW-1133">Transmembrane helix</keyword>
<name>U2NSA7_9FIRM</name>
<evidence type="ECO:0000313" key="3">
    <source>
        <dbReference type="Proteomes" id="UP000016658"/>
    </source>
</evidence>
<reference evidence="2 3" key="1">
    <citation type="submission" date="2013-06" db="EMBL/GenBank/DDBJ databases">
        <authorList>
            <person name="Weinstock G."/>
            <person name="Sodergren E."/>
            <person name="Lobos E.A."/>
            <person name="Fulton L."/>
            <person name="Fulton R."/>
            <person name="Courtney L."/>
            <person name="Fronick C."/>
            <person name="O'Laughlin M."/>
            <person name="Godfrey J."/>
            <person name="Wilson R.M."/>
            <person name="Miner T."/>
            <person name="Farmer C."/>
            <person name="Delehaunty K."/>
            <person name="Cordes M."/>
            <person name="Minx P."/>
            <person name="Tomlinson C."/>
            <person name="Chen J."/>
            <person name="Wollam A."/>
            <person name="Pepin K.H."/>
            <person name="Bhonagiri V."/>
            <person name="Zhang X."/>
            <person name="Warren W."/>
            <person name="Mitreva M."/>
            <person name="Mardis E.R."/>
            <person name="Wilson R.K."/>
        </authorList>
    </citation>
    <scope>NUCLEOTIDE SEQUENCE [LARGE SCALE GENOMIC DNA]</scope>
    <source>
        <strain evidence="2 3">ATCC 27803</strain>
    </source>
</reference>
<sequence>MVEKFSKEKRSNMIEIEGIITKDILKEVYYEGGIFPNLKKRNYFCLFLIVIMLCLTPMLKEYKIFGYILLFLGGMSVIFVNLLACYAKKKSFSVSWNRYQLLYKKNQIPYKITFEDSQFTLIIDYSKKCFHYEDVLGYKKLKNQIIILFKNKMFVMVVIDPNSEKAKNLLILLQNKNIPNKS</sequence>
<gene>
    <name evidence="2" type="ORF">HMPREF0367_02027</name>
</gene>
<dbReference type="EMBL" id="AWVI01000128">
    <property type="protein sequence ID" value="ERK40910.1"/>
    <property type="molecule type" value="Genomic_DNA"/>
</dbReference>
<accession>U2NSA7</accession>
<dbReference type="Proteomes" id="UP000016658">
    <property type="component" value="Unassembled WGS sequence"/>
</dbReference>
<evidence type="ECO:0000313" key="2">
    <source>
        <dbReference type="EMBL" id="ERK40910.1"/>
    </source>
</evidence>
<evidence type="ECO:0008006" key="4">
    <source>
        <dbReference type="Google" id="ProtNLM"/>
    </source>
</evidence>
<feature type="transmembrane region" description="Helical" evidence="1">
    <location>
        <begin position="65"/>
        <end position="87"/>
    </location>
</feature>
<dbReference type="HOGENOM" id="CLU_1479944_0_0_9"/>
<evidence type="ECO:0000256" key="1">
    <source>
        <dbReference type="SAM" id="Phobius"/>
    </source>
</evidence>
<protein>
    <recommendedName>
        <fullName evidence="4">YcxB-like protein domain-containing protein</fullName>
    </recommendedName>
</protein>
<feature type="transmembrane region" description="Helical" evidence="1">
    <location>
        <begin position="43"/>
        <end position="59"/>
    </location>
</feature>
<proteinExistence type="predicted"/>
<dbReference type="AlphaFoldDB" id="U2NSA7"/>